<reference evidence="2 3" key="1">
    <citation type="submission" date="2014-07" db="EMBL/GenBank/DDBJ databases">
        <title>Methanogenic archaea and the global carbon cycle.</title>
        <authorList>
            <person name="Henriksen J.R."/>
            <person name="Luke J."/>
            <person name="Reinhart S."/>
            <person name="Benedict M.N."/>
            <person name="Youngblut N.D."/>
            <person name="Metcalf M.E."/>
            <person name="Whitaker R.J."/>
            <person name="Metcalf W.W."/>
        </authorList>
    </citation>
    <scope>NUCLEOTIDE SEQUENCE [LARGE SCALE GENOMIC DNA]</scope>
    <source>
        <strain evidence="2 3">T4/M</strain>
    </source>
</reference>
<dbReference type="Proteomes" id="UP000033111">
    <property type="component" value="Chromosome"/>
</dbReference>
<dbReference type="Pfam" id="PF00391">
    <property type="entry name" value="PEP-utilizers"/>
    <property type="match status" value="1"/>
</dbReference>
<dbReference type="InterPro" id="IPR036637">
    <property type="entry name" value="Phosphohistidine_dom_sf"/>
</dbReference>
<evidence type="ECO:0000313" key="3">
    <source>
        <dbReference type="Proteomes" id="UP000033111"/>
    </source>
</evidence>
<evidence type="ECO:0000259" key="1">
    <source>
        <dbReference type="Pfam" id="PF00391"/>
    </source>
</evidence>
<dbReference type="HOGENOM" id="CLU_080907_0_0_2"/>
<evidence type="ECO:0000313" key="2">
    <source>
        <dbReference type="EMBL" id="AKB30360.1"/>
    </source>
</evidence>
<name>A0A0E3P8W1_9EURY</name>
<dbReference type="InterPro" id="IPR051549">
    <property type="entry name" value="PEP_Utilizing_Enz"/>
</dbReference>
<dbReference type="KEGG" id="msw:MSSIT_3641"/>
<feature type="domain" description="PEP-utilising enzyme mobile" evidence="1">
    <location>
        <begin position="241"/>
        <end position="294"/>
    </location>
</feature>
<accession>A0A0E3P8W1</accession>
<dbReference type="InterPro" id="IPR008279">
    <property type="entry name" value="PEP-util_enz_mobile_dom"/>
</dbReference>
<protein>
    <recommendedName>
        <fullName evidence="1">PEP-utilising enzyme mobile domain-containing protein</fullName>
    </recommendedName>
</protein>
<proteinExistence type="predicted"/>
<dbReference type="PANTHER" id="PTHR43615">
    <property type="entry name" value="PHOSPHOENOLPYRUVATE SYNTHASE-RELATED"/>
    <property type="match status" value="1"/>
</dbReference>
<dbReference type="SUPFAM" id="SSF52009">
    <property type="entry name" value="Phosphohistidine domain"/>
    <property type="match status" value="1"/>
</dbReference>
<dbReference type="PANTHER" id="PTHR43615:SF1">
    <property type="entry name" value="PPDK_N DOMAIN-CONTAINING PROTEIN"/>
    <property type="match status" value="1"/>
</dbReference>
<gene>
    <name evidence="2" type="ORF">MSSIT_3641</name>
</gene>
<keyword evidence="3" id="KW-1185">Reference proteome</keyword>
<dbReference type="AlphaFoldDB" id="A0A0E3P8W1"/>
<dbReference type="EMBL" id="CP009506">
    <property type="protein sequence ID" value="AKB30360.1"/>
    <property type="molecule type" value="Genomic_DNA"/>
</dbReference>
<dbReference type="GO" id="GO:0016772">
    <property type="term" value="F:transferase activity, transferring phosphorus-containing groups"/>
    <property type="evidence" value="ECO:0007669"/>
    <property type="project" value="InterPro"/>
</dbReference>
<sequence length="299" mass="33595">MKPDRHPDLSLIRKAMPIVFVIMGNILYRDNHQAIDQLNGFIREQVQVNRSRLEETSYLDRVVLIQDMLSSLFPEIIHRIAPYLPAGVAIYKMIGSLSQKWLGDSDELPGISKFPPGNVATEMGLQLGDLADALRGHPEVVEYLEHADDAGFLINLPGVAGGREMLPLFQEFLQKYGIRGTGEIDRTRLRWREEPTQFLLMVLSYVRSAQPGQHRRDFEAGKKEAELMATRLINRLRKQAIMQEANTLVTEVGGLMTHGAVVAREYGIPALVGVEGATRKIEEGQRIRVDGTQGIIEFI</sequence>
<organism evidence="2 3">
    <name type="scientific">Methanosarcina siciliae T4/M</name>
    <dbReference type="NCBI Taxonomy" id="1434120"/>
    <lineage>
        <taxon>Archaea</taxon>
        <taxon>Methanobacteriati</taxon>
        <taxon>Methanobacteriota</taxon>
        <taxon>Stenosarchaea group</taxon>
        <taxon>Methanomicrobia</taxon>
        <taxon>Methanosarcinales</taxon>
        <taxon>Methanosarcinaceae</taxon>
        <taxon>Methanosarcina</taxon>
    </lineage>
</organism>
<dbReference type="PATRIC" id="fig|1434120.4.peg.4722"/>
<dbReference type="Gene3D" id="3.50.30.10">
    <property type="entry name" value="Phosphohistidine domain"/>
    <property type="match status" value="1"/>
</dbReference>